<dbReference type="Proteomes" id="UP000076796">
    <property type="component" value="Unassembled WGS sequence"/>
</dbReference>
<evidence type="ECO:0000313" key="1">
    <source>
        <dbReference type="EMBL" id="KZS45678.1"/>
    </source>
</evidence>
<dbReference type="Pfam" id="PF26325">
    <property type="entry name" value="YhjD"/>
    <property type="match status" value="1"/>
</dbReference>
<comment type="caution">
    <text evidence="1">The sequence shown here is derived from an EMBL/GenBank/DDBJ whole genome shotgun (WGS) entry which is preliminary data.</text>
</comment>
<protein>
    <submittedName>
        <fullName evidence="1">Uncharacterized protein</fullName>
    </submittedName>
</protein>
<dbReference type="InterPro" id="IPR058600">
    <property type="entry name" value="YhjD-like"/>
</dbReference>
<evidence type="ECO:0000313" key="2">
    <source>
        <dbReference type="Proteomes" id="UP000076796"/>
    </source>
</evidence>
<sequence length="126" mass="14544">MGVGLKPDESKLVKDYILLPLLLDVLEKDRGILSAAALKMPVITNTIIERLQKAVLADLSQVRRDMRQRGLKVYEERKTRLGVEVEFLCRGYHHKLSMLWGLVESEIEQRSYTYLALDIVDKGREF</sequence>
<organism evidence="1 2">
    <name type="scientific">Paenibacillus glucanolyticus</name>
    <dbReference type="NCBI Taxonomy" id="59843"/>
    <lineage>
        <taxon>Bacteria</taxon>
        <taxon>Bacillati</taxon>
        <taxon>Bacillota</taxon>
        <taxon>Bacilli</taxon>
        <taxon>Bacillales</taxon>
        <taxon>Paenibacillaceae</taxon>
        <taxon>Paenibacillus</taxon>
    </lineage>
</organism>
<accession>A0A163HV26</accession>
<dbReference type="RefSeq" id="WP_063477877.1">
    <property type="nucleotide sequence ID" value="NZ_CP147845.1"/>
</dbReference>
<name>A0A163HV26_9BACL</name>
<proteinExistence type="predicted"/>
<gene>
    <name evidence="1" type="ORF">AWU65_07015</name>
</gene>
<dbReference type="EMBL" id="LWMH01000001">
    <property type="protein sequence ID" value="KZS45678.1"/>
    <property type="molecule type" value="Genomic_DNA"/>
</dbReference>
<reference evidence="1" key="1">
    <citation type="journal article" date="2016" name="Genome Announc.">
        <title>Draft genomes of two strains of Paenibacillus glucanolyticus with capability to degrade lignocellulose.</title>
        <authorList>
            <person name="Mathews S.L."/>
            <person name="Pawlak J."/>
            <person name="Grunden A.M."/>
        </authorList>
    </citation>
    <scope>NUCLEOTIDE SEQUENCE [LARGE SCALE GENOMIC DNA]</scope>
    <source>
        <strain evidence="1">SLM1</strain>
    </source>
</reference>
<keyword evidence="2" id="KW-1185">Reference proteome</keyword>
<dbReference type="AlphaFoldDB" id="A0A163HV26"/>
<dbReference type="GeneID" id="97552997"/>